<organism evidence="1 2">
    <name type="scientific">Pyrodictium delaneyi</name>
    <dbReference type="NCBI Taxonomy" id="1273541"/>
    <lineage>
        <taxon>Archaea</taxon>
        <taxon>Thermoproteota</taxon>
        <taxon>Thermoprotei</taxon>
        <taxon>Desulfurococcales</taxon>
        <taxon>Pyrodictiaceae</taxon>
        <taxon>Pyrodictium</taxon>
    </lineage>
</organism>
<protein>
    <submittedName>
        <fullName evidence="1">Uncharacterized protein</fullName>
    </submittedName>
</protein>
<evidence type="ECO:0000313" key="2">
    <source>
        <dbReference type="Proteomes" id="UP000058613"/>
    </source>
</evidence>
<name>A0A0P0N5M0_9CREN</name>
<dbReference type="AlphaFoldDB" id="A0A0P0N5M0"/>
<reference evidence="1 2" key="1">
    <citation type="submission" date="2015-10" db="EMBL/GenBank/DDBJ databases">
        <title>Complete genome sequence of hyperthermophilic archaeon Pyrodictium delaneyi Su06.</title>
        <authorList>
            <person name="Jung J.-H."/>
            <person name="Lin J."/>
            <person name="Holden J.F."/>
            <person name="Park C.-S."/>
        </authorList>
    </citation>
    <scope>NUCLEOTIDE SEQUENCE [LARGE SCALE GENOMIC DNA]</scope>
    <source>
        <strain evidence="1 2">Su06</strain>
    </source>
</reference>
<evidence type="ECO:0000313" key="1">
    <source>
        <dbReference type="EMBL" id="ALL02085.1"/>
    </source>
</evidence>
<dbReference type="RefSeq" id="WP_055410520.1">
    <property type="nucleotide sequence ID" value="NZ_CP013011.1"/>
</dbReference>
<proteinExistence type="predicted"/>
<accession>A0A0P0N5M0</accession>
<gene>
    <name evidence="1" type="ORF">Pyrde_2042</name>
</gene>
<dbReference type="Proteomes" id="UP000058613">
    <property type="component" value="Chromosome"/>
</dbReference>
<sequence length="108" mass="13061">MTTQAVYELAAFSESERRTLRLIAEYLSNKKGRRDCFVYKYLRMYYERRGWENVVEWHTVERNIRRLAEHGWLVRRVYAKHRGGRAVVFCLSEGLEHLLAKLGWLKLR</sequence>
<dbReference type="GeneID" id="26100383"/>
<dbReference type="STRING" id="1273541.Pyrde_2042"/>
<dbReference type="EMBL" id="CP013011">
    <property type="protein sequence ID" value="ALL02085.1"/>
    <property type="molecule type" value="Genomic_DNA"/>
</dbReference>
<dbReference type="KEGG" id="pdl:Pyrde_2042"/>